<protein>
    <recommendedName>
        <fullName evidence="3">Beta-ketoacyl synthase-like N-terminal domain-containing protein</fullName>
    </recommendedName>
</protein>
<dbReference type="GO" id="GO:0006633">
    <property type="term" value="P:fatty acid biosynthetic process"/>
    <property type="evidence" value="ECO:0007669"/>
    <property type="project" value="TreeGrafter"/>
</dbReference>
<keyword evidence="5" id="KW-1185">Reference proteome</keyword>
<dbReference type="EMBL" id="BJHW01000001">
    <property type="protein sequence ID" value="GDY51210.1"/>
    <property type="molecule type" value="Genomic_DNA"/>
</dbReference>
<dbReference type="PANTHER" id="PTHR11712:SF336">
    <property type="entry name" value="3-OXOACYL-[ACYL-CARRIER-PROTEIN] SYNTHASE, MITOCHONDRIAL"/>
    <property type="match status" value="1"/>
</dbReference>
<reference evidence="4 5" key="1">
    <citation type="journal article" date="2020" name="Int. J. Syst. Evol. Microbiol.">
        <title>Reclassification of Streptomyces castelarensis and Streptomyces sporoclivatus as later heterotypic synonyms of Streptomyces antimycoticus.</title>
        <authorList>
            <person name="Komaki H."/>
            <person name="Tamura T."/>
        </authorList>
    </citation>
    <scope>NUCLEOTIDE SEQUENCE [LARGE SCALE GENOMIC DNA]</scope>
    <source>
        <strain evidence="4 5">NBRC 13459</strain>
    </source>
</reference>
<evidence type="ECO:0000313" key="4">
    <source>
        <dbReference type="EMBL" id="GDY51210.1"/>
    </source>
</evidence>
<dbReference type="Pfam" id="PF00109">
    <property type="entry name" value="ketoacyl-synt"/>
    <property type="match status" value="1"/>
</dbReference>
<evidence type="ECO:0000256" key="1">
    <source>
        <dbReference type="ARBA" id="ARBA00022679"/>
    </source>
</evidence>
<organism evidence="4 5">
    <name type="scientific">Streptomyces violaceusniger</name>
    <dbReference type="NCBI Taxonomy" id="68280"/>
    <lineage>
        <taxon>Bacteria</taxon>
        <taxon>Bacillati</taxon>
        <taxon>Actinomycetota</taxon>
        <taxon>Actinomycetes</taxon>
        <taxon>Kitasatosporales</taxon>
        <taxon>Streptomycetaceae</taxon>
        <taxon>Streptomyces</taxon>
        <taxon>Streptomyces violaceusniger group</taxon>
    </lineage>
</organism>
<evidence type="ECO:0000259" key="3">
    <source>
        <dbReference type="Pfam" id="PF00109"/>
    </source>
</evidence>
<gene>
    <name evidence="4" type="ORF">SVIO_018330</name>
</gene>
<dbReference type="PANTHER" id="PTHR11712">
    <property type="entry name" value="POLYKETIDE SYNTHASE-RELATED"/>
    <property type="match status" value="1"/>
</dbReference>
<keyword evidence="1" id="KW-0808">Transferase</keyword>
<dbReference type="GO" id="GO:0004315">
    <property type="term" value="F:3-oxoacyl-[acyl-carrier-protein] synthase activity"/>
    <property type="evidence" value="ECO:0007669"/>
    <property type="project" value="TreeGrafter"/>
</dbReference>
<dbReference type="RefSeq" id="WP_344592114.1">
    <property type="nucleotide sequence ID" value="NZ_BAAASO010000006.1"/>
</dbReference>
<dbReference type="InterPro" id="IPR014030">
    <property type="entry name" value="Ketoacyl_synth_N"/>
</dbReference>
<dbReference type="InterPro" id="IPR016039">
    <property type="entry name" value="Thiolase-like"/>
</dbReference>
<dbReference type="Gene3D" id="3.40.47.10">
    <property type="match status" value="1"/>
</dbReference>
<dbReference type="InterPro" id="IPR000794">
    <property type="entry name" value="Beta-ketoacyl_synthase"/>
</dbReference>
<feature type="domain" description="Beta-ketoacyl synthase-like N-terminal" evidence="3">
    <location>
        <begin position="73"/>
        <end position="207"/>
    </location>
</feature>
<dbReference type="SUPFAM" id="SSF53901">
    <property type="entry name" value="Thiolase-like"/>
    <property type="match status" value="1"/>
</dbReference>
<evidence type="ECO:0000256" key="2">
    <source>
        <dbReference type="SAM" id="MobiDB-lite"/>
    </source>
</evidence>
<evidence type="ECO:0000313" key="5">
    <source>
        <dbReference type="Proteomes" id="UP000301309"/>
    </source>
</evidence>
<comment type="caution">
    <text evidence="4">The sequence shown here is derived from an EMBL/GenBank/DDBJ whole genome shotgun (WGS) entry which is preliminary data.</text>
</comment>
<dbReference type="Proteomes" id="UP000301309">
    <property type="component" value="Unassembled WGS sequence"/>
</dbReference>
<sequence>MTPAPDAVVTAPDAVVTASGAAVSASDAAVTAPHAVVTGVGLALPGARHPADLLRTTREPAEPVDPGTLIGRRGLRYKDRATQLALCAAQDVLRSSGLLPADGEGGLTVPGDSVGVAVSSNLGNLDTVCEVASAIAAETTSRISPMALPNASSNVIASSVAMRHGLRGPNLMFCNGPTSGLDAVYWAATLVAAGRCDRVVVIGVETANPVVEGLLGEVAERLLDGAVALVVESGPAARARGARPMAALGPYTRQGSVRAVVERVLPEGRPAPGIWLTSQEKPPAPGTPGFPDAPRHDPTGAFGRGDGALGVLQCAAAVGRFGSYPTGTALITTGDDTDDAVAGLLLHSAREERP</sequence>
<name>A0A4D4KXA6_STRVO</name>
<accession>A0A4D4KXA6</accession>
<dbReference type="AlphaFoldDB" id="A0A4D4KXA6"/>
<proteinExistence type="predicted"/>
<feature type="region of interest" description="Disordered" evidence="2">
    <location>
        <begin position="271"/>
        <end position="295"/>
    </location>
</feature>